<dbReference type="RefSeq" id="WP_136361637.1">
    <property type="nucleotide sequence ID" value="NZ_VRYN01000001.1"/>
</dbReference>
<dbReference type="Proteomes" id="UP000323075">
    <property type="component" value="Unassembled WGS sequence"/>
</dbReference>
<protein>
    <submittedName>
        <fullName evidence="3">Dolichol kinase</fullName>
    </submittedName>
</protein>
<feature type="transmembrane region" description="Helical" evidence="1">
    <location>
        <begin position="72"/>
        <end position="99"/>
    </location>
</feature>
<feature type="transmembrane region" description="Helical" evidence="1">
    <location>
        <begin position="7"/>
        <end position="27"/>
    </location>
</feature>
<dbReference type="EMBL" id="CP038631">
    <property type="protein sequence ID" value="QCC45953.1"/>
    <property type="molecule type" value="Genomic_DNA"/>
</dbReference>
<proteinExistence type="predicted"/>
<reference evidence="2 4" key="1">
    <citation type="journal article" date="2019" name="Microbiol. Resour. Announc.">
        <title>The Genome Sequence of the Halobacterium salinarum Type Strain Is Closely Related to That of Laboratory Strains NRC-1 and R1.</title>
        <authorList>
            <person name="Pfeiffer F."/>
            <person name="Marchfelder A."/>
            <person name="Habermann B."/>
            <person name="Dyall-Smith M.L."/>
        </authorList>
    </citation>
    <scope>NUCLEOTIDE SEQUENCE [LARGE SCALE GENOMIC DNA]</scope>
    <source>
        <strain evidence="2">91-R6</strain>
        <strain evidence="4">ATCC 33171 / DSM 3754 / JCM 8978 / NBRC 102687 / NCIMB 764 / 91-R6</strain>
    </source>
</reference>
<reference evidence="2" key="3">
    <citation type="journal article" name="MicrobiologyOpen">
        <title>Whole-genome comparison between the type strain of Halobacterium salinarum (DSM 3754(T)) and the laboratory strains R1 and NRC-1.</title>
        <authorList>
            <person name="Pfeiffer F."/>
            <person name="Losensky G."/>
            <person name="Marchfelder A."/>
            <person name="Habermann B."/>
            <person name="Dyall-Smith M."/>
        </authorList>
    </citation>
    <scope>NUCLEOTIDE SEQUENCE</scope>
    <source>
        <strain evidence="2">91-R6</strain>
    </source>
</reference>
<dbReference type="Proteomes" id="UP000296216">
    <property type="component" value="Chromosome"/>
</dbReference>
<dbReference type="AlphaFoldDB" id="A0A4D6GVZ4"/>
<evidence type="ECO:0000256" key="1">
    <source>
        <dbReference type="SAM" id="Phobius"/>
    </source>
</evidence>
<accession>A0A4D6GVZ4</accession>
<evidence type="ECO:0000313" key="5">
    <source>
        <dbReference type="Proteomes" id="UP000323075"/>
    </source>
</evidence>
<keyword evidence="1" id="KW-0472">Membrane</keyword>
<name>A0A4D6GVZ4_HALS9</name>
<reference evidence="3 5" key="2">
    <citation type="submission" date="2019-07" db="EMBL/GenBank/DDBJ databases">
        <title>Genomic Encyclopedia of Archaeal and Bacterial Type Strains, Phase II (KMG-II): from individual species to whole genera.</title>
        <authorList>
            <person name="Goeker M."/>
        </authorList>
    </citation>
    <scope>NUCLEOTIDE SEQUENCE [LARGE SCALE GENOMIC DNA]</scope>
    <source>
        <strain evidence="3 5">DSM 3754</strain>
    </source>
</reference>
<dbReference type="GeneID" id="39856141"/>
<dbReference type="EMBL" id="VRYN01000001">
    <property type="protein sequence ID" value="TYO82210.1"/>
    <property type="molecule type" value="Genomic_DNA"/>
</dbReference>
<keyword evidence="1" id="KW-1133">Transmembrane helix</keyword>
<sequence length="185" mass="18776">MSELRRRLVHASGAVIPAGFLGGVVSWRVVQGLFVVGAAIAVVLEVLRLSGRVSWRVYDALTREYEQDNPAGYALYMLAGAATVVVFPASVAVPAVLMLSIGDPVSGLLSGSGTGLKQGWVLLATFGVCLGIASLLAVPLSAGVAGAVTATLADGTTPVVRGYVIDDNASIPLGSAAAMWLVAAV</sequence>
<feature type="transmembrane region" description="Helical" evidence="1">
    <location>
        <begin position="119"/>
        <end position="138"/>
    </location>
</feature>
<keyword evidence="1" id="KW-0812">Transmembrane</keyword>
<dbReference type="PANTHER" id="PTHR31303">
    <property type="entry name" value="CTP-DEPENDENT DIACYLGLYCEROL KINASE 1"/>
    <property type="match status" value="1"/>
</dbReference>
<dbReference type="InterPro" id="IPR037997">
    <property type="entry name" value="Dgk1-like"/>
</dbReference>
<evidence type="ECO:0000313" key="2">
    <source>
        <dbReference type="EMBL" id="QCC45953.1"/>
    </source>
</evidence>
<evidence type="ECO:0000313" key="3">
    <source>
        <dbReference type="EMBL" id="TYO82210.1"/>
    </source>
</evidence>
<keyword evidence="3" id="KW-0808">Transferase</keyword>
<gene>
    <name evidence="3" type="ORF">APQ99_00728</name>
    <name evidence="2" type="ORF">HBSAL_11555</name>
</gene>
<keyword evidence="3" id="KW-0418">Kinase</keyword>
<dbReference type="PANTHER" id="PTHR31303:SF1">
    <property type="entry name" value="CTP-DEPENDENT DIACYLGLYCEROL KINASE 1"/>
    <property type="match status" value="1"/>
</dbReference>
<organism evidence="2 4">
    <name type="scientific">Halobacterium salinarum (strain ATCC 33171 / DSM 3754 / JCM 8978 / NBRC 102687 / NCIMB 764 / 91-R6)</name>
    <dbReference type="NCBI Taxonomy" id="2597657"/>
    <lineage>
        <taxon>Archaea</taxon>
        <taxon>Methanobacteriati</taxon>
        <taxon>Methanobacteriota</taxon>
        <taxon>Stenosarchaea group</taxon>
        <taxon>Halobacteria</taxon>
        <taxon>Halobacteriales</taxon>
        <taxon>Halobacteriaceae</taxon>
        <taxon>Halobacterium</taxon>
    </lineage>
</organism>
<dbReference type="GO" id="GO:0004143">
    <property type="term" value="F:ATP-dependent diacylglycerol kinase activity"/>
    <property type="evidence" value="ECO:0007669"/>
    <property type="project" value="InterPro"/>
</dbReference>
<feature type="transmembrane region" description="Helical" evidence="1">
    <location>
        <begin position="33"/>
        <end position="51"/>
    </location>
</feature>
<evidence type="ECO:0000313" key="4">
    <source>
        <dbReference type="Proteomes" id="UP000296216"/>
    </source>
</evidence>